<gene>
    <name evidence="5" type="ORF">CGI_10020260</name>
</gene>
<dbReference type="Gene3D" id="3.40.395.10">
    <property type="entry name" value="Adenoviral Proteinase, Chain A"/>
    <property type="match status" value="1"/>
</dbReference>
<keyword evidence="2" id="KW-0645">Protease</keyword>
<dbReference type="SUPFAM" id="SSF54001">
    <property type="entry name" value="Cysteine proteinases"/>
    <property type="match status" value="1"/>
</dbReference>
<name>K1RAN2_MAGGI</name>
<dbReference type="InterPro" id="IPR003653">
    <property type="entry name" value="Peptidase_C48_C"/>
</dbReference>
<evidence type="ECO:0000313" key="5">
    <source>
        <dbReference type="EMBL" id="EKC31061.1"/>
    </source>
</evidence>
<feature type="domain" description="Ubiquitin-like protease family profile" evidence="4">
    <location>
        <begin position="168"/>
        <end position="249"/>
    </location>
</feature>
<evidence type="ECO:0000256" key="2">
    <source>
        <dbReference type="ARBA" id="ARBA00022670"/>
    </source>
</evidence>
<comment type="similarity">
    <text evidence="1">Belongs to the peptidase C48 family.</text>
</comment>
<dbReference type="InParanoid" id="K1RAN2"/>
<dbReference type="InterPro" id="IPR038765">
    <property type="entry name" value="Papain-like_cys_pep_sf"/>
</dbReference>
<keyword evidence="3" id="KW-0378">Hydrolase</keyword>
<dbReference type="AlphaFoldDB" id="K1RAN2"/>
<reference evidence="5" key="1">
    <citation type="journal article" date="2012" name="Nature">
        <title>The oyster genome reveals stress adaptation and complexity of shell formation.</title>
        <authorList>
            <person name="Zhang G."/>
            <person name="Fang X."/>
            <person name="Guo X."/>
            <person name="Li L."/>
            <person name="Luo R."/>
            <person name="Xu F."/>
            <person name="Yang P."/>
            <person name="Zhang L."/>
            <person name="Wang X."/>
            <person name="Qi H."/>
            <person name="Xiong Z."/>
            <person name="Que H."/>
            <person name="Xie Y."/>
            <person name="Holland P.W."/>
            <person name="Paps J."/>
            <person name="Zhu Y."/>
            <person name="Wu F."/>
            <person name="Chen Y."/>
            <person name="Wang J."/>
            <person name="Peng C."/>
            <person name="Meng J."/>
            <person name="Yang L."/>
            <person name="Liu J."/>
            <person name="Wen B."/>
            <person name="Zhang N."/>
            <person name="Huang Z."/>
            <person name="Zhu Q."/>
            <person name="Feng Y."/>
            <person name="Mount A."/>
            <person name="Hedgecock D."/>
            <person name="Xu Z."/>
            <person name="Liu Y."/>
            <person name="Domazet-Loso T."/>
            <person name="Du Y."/>
            <person name="Sun X."/>
            <person name="Zhang S."/>
            <person name="Liu B."/>
            <person name="Cheng P."/>
            <person name="Jiang X."/>
            <person name="Li J."/>
            <person name="Fan D."/>
            <person name="Wang W."/>
            <person name="Fu W."/>
            <person name="Wang T."/>
            <person name="Wang B."/>
            <person name="Zhang J."/>
            <person name="Peng Z."/>
            <person name="Li Y."/>
            <person name="Li N."/>
            <person name="Wang J."/>
            <person name="Chen M."/>
            <person name="He Y."/>
            <person name="Tan F."/>
            <person name="Song X."/>
            <person name="Zheng Q."/>
            <person name="Huang R."/>
            <person name="Yang H."/>
            <person name="Du X."/>
            <person name="Chen L."/>
            <person name="Yang M."/>
            <person name="Gaffney P.M."/>
            <person name="Wang S."/>
            <person name="Luo L."/>
            <person name="She Z."/>
            <person name="Ming Y."/>
            <person name="Huang W."/>
            <person name="Zhang S."/>
            <person name="Huang B."/>
            <person name="Zhang Y."/>
            <person name="Qu T."/>
            <person name="Ni P."/>
            <person name="Miao G."/>
            <person name="Wang J."/>
            <person name="Wang Q."/>
            <person name="Steinberg C.E."/>
            <person name="Wang H."/>
            <person name="Li N."/>
            <person name="Qian L."/>
            <person name="Zhang G."/>
            <person name="Li Y."/>
            <person name="Yang H."/>
            <person name="Liu X."/>
            <person name="Wang J."/>
            <person name="Yin Y."/>
            <person name="Wang J."/>
        </authorList>
    </citation>
    <scope>NUCLEOTIDE SEQUENCE [LARGE SCALE GENOMIC DNA]</scope>
    <source>
        <strain evidence="5">05x7-T-G4-1.051#20</strain>
    </source>
</reference>
<proteinExistence type="inferred from homology"/>
<dbReference type="HOGENOM" id="CLU_883513_0_0_1"/>
<evidence type="ECO:0000259" key="4">
    <source>
        <dbReference type="Pfam" id="PF02902"/>
    </source>
</evidence>
<dbReference type="GO" id="GO:0008234">
    <property type="term" value="F:cysteine-type peptidase activity"/>
    <property type="evidence" value="ECO:0007669"/>
    <property type="project" value="InterPro"/>
</dbReference>
<dbReference type="GO" id="GO:0006508">
    <property type="term" value="P:proteolysis"/>
    <property type="evidence" value="ECO:0007669"/>
    <property type="project" value="UniProtKB-KW"/>
</dbReference>
<dbReference type="EMBL" id="JH817637">
    <property type="protein sequence ID" value="EKC31061.1"/>
    <property type="molecule type" value="Genomic_DNA"/>
</dbReference>
<dbReference type="Pfam" id="PF02902">
    <property type="entry name" value="Peptidase_C48"/>
    <property type="match status" value="1"/>
</dbReference>
<accession>K1RAN2</accession>
<protein>
    <recommendedName>
        <fullName evidence="4">Ubiquitin-like protease family profile domain-containing protein</fullName>
    </recommendedName>
</protein>
<evidence type="ECO:0000256" key="1">
    <source>
        <dbReference type="ARBA" id="ARBA00005234"/>
    </source>
</evidence>
<organism evidence="5">
    <name type="scientific">Magallana gigas</name>
    <name type="common">Pacific oyster</name>
    <name type="synonym">Crassostrea gigas</name>
    <dbReference type="NCBI Taxonomy" id="29159"/>
    <lineage>
        <taxon>Eukaryota</taxon>
        <taxon>Metazoa</taxon>
        <taxon>Spiralia</taxon>
        <taxon>Lophotrochozoa</taxon>
        <taxon>Mollusca</taxon>
        <taxon>Bivalvia</taxon>
        <taxon>Autobranchia</taxon>
        <taxon>Pteriomorphia</taxon>
        <taxon>Ostreida</taxon>
        <taxon>Ostreoidea</taxon>
        <taxon>Ostreidae</taxon>
        <taxon>Magallana</taxon>
    </lineage>
</organism>
<sequence length="315" mass="36108">MDFGFHSPVTTTNGVESLNKSLKHFYLKLANPGTLSTLMRVVIQDFLPDLFQNYVMLNYRHVVNLDIDGGADAMSDGDVRRESREGSLQVDCKRGKKKAKSLKLNKKKQEKYEEHSDVVVVEENVKEIKAFKLVMKLWSLKEDNDIPVAKVGGKNVCDTDIRSLRPGQWLTDMVMDSYLSLLALAQTDMGKKVVDFVHTKMTSIIEGSFRIKKRDGSRKNMKEIEELNADIILGTYYRSSHWTLVVVEELQMTLREHMSSRKMLPGIGMHYMTHVLMKEAIVLCVCLRTGLPLEEADKRCKETETSMRRMLKKNK</sequence>
<evidence type="ECO:0000256" key="3">
    <source>
        <dbReference type="ARBA" id="ARBA00022801"/>
    </source>
</evidence>